<dbReference type="SUPFAM" id="SSF53756">
    <property type="entry name" value="UDP-Glycosyltransferase/glycogen phosphorylase"/>
    <property type="match status" value="1"/>
</dbReference>
<evidence type="ECO:0000313" key="3">
    <source>
        <dbReference type="EMBL" id="UUR06954.1"/>
    </source>
</evidence>
<keyword evidence="4" id="KW-1185">Reference proteome</keyword>
<dbReference type="RefSeq" id="WP_249454291.1">
    <property type="nucleotide sequence ID" value="NZ_CP097253.1"/>
</dbReference>
<feature type="compositionally biased region" description="Polar residues" evidence="1">
    <location>
        <begin position="415"/>
        <end position="424"/>
    </location>
</feature>
<accession>A0ABY5MR38</accession>
<evidence type="ECO:0000259" key="2">
    <source>
        <dbReference type="Pfam" id="PF00534"/>
    </source>
</evidence>
<feature type="region of interest" description="Disordered" evidence="1">
    <location>
        <begin position="409"/>
        <end position="435"/>
    </location>
</feature>
<dbReference type="EMBL" id="CP097253">
    <property type="protein sequence ID" value="UUR06954.1"/>
    <property type="molecule type" value="Genomic_DNA"/>
</dbReference>
<proteinExistence type="predicted"/>
<reference evidence="3 4" key="1">
    <citation type="submission" date="2022-05" db="EMBL/GenBank/DDBJ databases">
        <title>S8-45 Sphingomonas ultraviolaceadurans.</title>
        <authorList>
            <person name="Liu Y."/>
        </authorList>
    </citation>
    <scope>NUCLEOTIDE SEQUENCE [LARGE SCALE GENOMIC DNA]</scope>
    <source>
        <strain evidence="3 4">S8-45</strain>
    </source>
</reference>
<dbReference type="Gene3D" id="3.40.50.2000">
    <property type="entry name" value="Glycogen Phosphorylase B"/>
    <property type="match status" value="2"/>
</dbReference>
<feature type="domain" description="Glycosyl transferase family 1" evidence="2">
    <location>
        <begin position="226"/>
        <end position="377"/>
    </location>
</feature>
<dbReference type="Pfam" id="PF00534">
    <property type="entry name" value="Glycos_transf_1"/>
    <property type="match status" value="1"/>
</dbReference>
<dbReference type="InterPro" id="IPR001296">
    <property type="entry name" value="Glyco_trans_1"/>
</dbReference>
<dbReference type="InterPro" id="IPR050194">
    <property type="entry name" value="Glycosyltransferase_grp1"/>
</dbReference>
<dbReference type="CDD" id="cd03801">
    <property type="entry name" value="GT4_PimA-like"/>
    <property type="match status" value="1"/>
</dbReference>
<dbReference type="PANTHER" id="PTHR45947">
    <property type="entry name" value="SULFOQUINOVOSYL TRANSFERASE SQD2"/>
    <property type="match status" value="1"/>
</dbReference>
<evidence type="ECO:0000256" key="1">
    <source>
        <dbReference type="SAM" id="MobiDB-lite"/>
    </source>
</evidence>
<sequence length="435" mass="46529">MTLRIAYLTSQYPATSHTFIRREISALRSIGVKIDTFSVRAPATSELKSQTDQTEAARTFTLLRQSPIAILSSLLGEALRRPMRTFGTLKLALRHRPPGAKAALLSLAHLAEAMTLVAELRRRGIAHLHNHFANSGATVGLLASRQAGISWSFTIHGISEFDYPAGLLLGEKIAAASFVACVSYFGRAQAYRLVDNREWEKLSVVRCGLELSELPSPETVARPRLRLILVGRLSPEKGIGGLLRALAAVPATQRPDLAVVGDGPMRAELDALVAQLSLGDWIHFLGRLPEAETLTEMARSDVLVLSSFMEGLPIVLMEAMALGKPVIATRVAGVPELVTDGVDGLLFTPSNWDELAERIAMLATDDALRQRLGAAGPARIASEFDINLSAEALRRLFLQVAPSAAIASEHRSGPISGTSATSTADRAAGGSAPQG</sequence>
<name>A0ABY5MR38_9SPHN</name>
<protein>
    <submittedName>
        <fullName evidence="3">Glycosyltransferase family 4 protein</fullName>
    </submittedName>
</protein>
<dbReference type="PANTHER" id="PTHR45947:SF15">
    <property type="entry name" value="TEICHURONIC ACID BIOSYNTHESIS GLYCOSYLTRANSFERASE TUAC-RELATED"/>
    <property type="match status" value="1"/>
</dbReference>
<dbReference type="Proteomes" id="UP000831921">
    <property type="component" value="Chromosome"/>
</dbReference>
<evidence type="ECO:0000313" key="4">
    <source>
        <dbReference type="Proteomes" id="UP000831921"/>
    </source>
</evidence>
<organism evidence="3 4">
    <name type="scientific">Sphingomonas glaciei</name>
    <dbReference type="NCBI Taxonomy" id="2938948"/>
    <lineage>
        <taxon>Bacteria</taxon>
        <taxon>Pseudomonadati</taxon>
        <taxon>Pseudomonadota</taxon>
        <taxon>Alphaproteobacteria</taxon>
        <taxon>Sphingomonadales</taxon>
        <taxon>Sphingomonadaceae</taxon>
        <taxon>Sphingomonas</taxon>
    </lineage>
</organism>
<gene>
    <name evidence="3" type="ORF">M1K48_08275</name>
</gene>